<dbReference type="Proteomes" id="UP001565200">
    <property type="component" value="Unassembled WGS sequence"/>
</dbReference>
<dbReference type="EMBL" id="JBCLPP010000005">
    <property type="protein sequence ID" value="MEY8244521.1"/>
    <property type="molecule type" value="Genomic_DNA"/>
</dbReference>
<sequence>MNKLIIGILSILVFIPVKSAGQSVEMPSTPQNQWVFIITSIKDSISQEAVPAEFKLMNASDSTVVTKGESSYESWTSDDGVHDMERIVFVIPDFRTKYILNLNNKYYQRKSVVFDFSDKMTLETPMKDRELKIGPIFLTKKQNNEQNQIN</sequence>
<organism evidence="1 2">
    <name type="scientific">Heminiphilus faecis</name>
    <dbReference type="NCBI Taxonomy" id="2601703"/>
    <lineage>
        <taxon>Bacteria</taxon>
        <taxon>Pseudomonadati</taxon>
        <taxon>Bacteroidota</taxon>
        <taxon>Bacteroidia</taxon>
        <taxon>Bacteroidales</taxon>
        <taxon>Muribaculaceae</taxon>
        <taxon>Heminiphilus</taxon>
    </lineage>
</organism>
<gene>
    <name evidence="1" type="ORF">AAK873_02675</name>
</gene>
<accession>A0ABV4CV01</accession>
<evidence type="ECO:0000313" key="2">
    <source>
        <dbReference type="Proteomes" id="UP001565200"/>
    </source>
</evidence>
<evidence type="ECO:0000313" key="1">
    <source>
        <dbReference type="EMBL" id="MEY8244521.1"/>
    </source>
</evidence>
<comment type="caution">
    <text evidence="1">The sequence shown here is derived from an EMBL/GenBank/DDBJ whole genome shotgun (WGS) entry which is preliminary data.</text>
</comment>
<dbReference type="RefSeq" id="WP_121698387.1">
    <property type="nucleotide sequence ID" value="NZ_JBCLPP010000005.1"/>
</dbReference>
<protein>
    <submittedName>
        <fullName evidence="1">Uncharacterized protein</fullName>
    </submittedName>
</protein>
<name>A0ABV4CV01_9BACT</name>
<proteinExistence type="predicted"/>
<keyword evidence="2" id="KW-1185">Reference proteome</keyword>
<reference evidence="1 2" key="1">
    <citation type="submission" date="2024-03" db="EMBL/GenBank/DDBJ databases">
        <title>Mouse gut bacterial collection (mGBC) of GemPharmatech.</title>
        <authorList>
            <person name="He Y."/>
            <person name="Dong L."/>
            <person name="Wu D."/>
            <person name="Gao X."/>
            <person name="Lin Z."/>
        </authorList>
    </citation>
    <scope>NUCLEOTIDE SEQUENCE [LARGE SCALE GENOMIC DNA]</scope>
    <source>
        <strain evidence="1 2">54-13</strain>
    </source>
</reference>